<dbReference type="GeneID" id="30201650"/>
<dbReference type="Pfam" id="PF09074">
    <property type="entry name" value="Mer2"/>
    <property type="match status" value="1"/>
</dbReference>
<sequence length="372" mass="41647">MSNSTKLAGADNGNGGKPMEDSVSLMLKDLTHLEDTDESDGDEELNENEEIDEEAINKELVTWAGRLELESIDLREKAKALTSQMTQNSESIKNTAQDLKSEFKSWKETSNKSLDGAIQTFSKASASFSNASKVLSSLKGKDKSTTSDIQKILETLKSAKATIESLQVSHTNSSKKQVNDITNSVLSKKIQTVINGIQNLTNHVVNVEEARKQNDKNQKTINDTLEKCLRRIEDIQNLQVDFNRELKSLSRSQASLSLEFYKFKTINRRNDENQITTFTPESSFNDSRSDSALNHQLPSSLPTSNANTSQQHDQSQIPPQDDNSTQTTKTFQKPLSFPLPKRRGRPPKVQQRTSTFKPRTRSSQNKKEKGHG</sequence>
<feature type="region of interest" description="Disordered" evidence="1">
    <location>
        <begin position="274"/>
        <end position="372"/>
    </location>
</feature>
<name>A0A1E3PAG1_WICAA</name>
<dbReference type="RefSeq" id="XP_019041588.1">
    <property type="nucleotide sequence ID" value="XM_019184404.1"/>
</dbReference>
<evidence type="ECO:0000256" key="1">
    <source>
        <dbReference type="SAM" id="MobiDB-lite"/>
    </source>
</evidence>
<proteinExistence type="predicted"/>
<dbReference type="GO" id="GO:0007131">
    <property type="term" value="P:reciprocal meiotic recombination"/>
    <property type="evidence" value="ECO:0007669"/>
    <property type="project" value="InterPro"/>
</dbReference>
<feature type="compositionally biased region" description="Polar residues" evidence="1">
    <location>
        <begin position="274"/>
        <end position="333"/>
    </location>
</feature>
<gene>
    <name evidence="2" type="ORF">WICANDRAFT_76551</name>
</gene>
<protein>
    <submittedName>
        <fullName evidence="2">Uncharacterized protein</fullName>
    </submittedName>
</protein>
<feature type="region of interest" description="Disordered" evidence="1">
    <location>
        <begin position="1"/>
        <end position="53"/>
    </location>
</feature>
<dbReference type="EMBL" id="KV454208">
    <property type="protein sequence ID" value="ODQ62381.1"/>
    <property type="molecule type" value="Genomic_DNA"/>
</dbReference>
<reference evidence="2 3" key="1">
    <citation type="journal article" date="2016" name="Proc. Natl. Acad. Sci. U.S.A.">
        <title>Comparative genomics of biotechnologically important yeasts.</title>
        <authorList>
            <person name="Riley R."/>
            <person name="Haridas S."/>
            <person name="Wolfe K.H."/>
            <person name="Lopes M.R."/>
            <person name="Hittinger C.T."/>
            <person name="Goeker M."/>
            <person name="Salamov A.A."/>
            <person name="Wisecaver J.H."/>
            <person name="Long T.M."/>
            <person name="Calvey C.H."/>
            <person name="Aerts A.L."/>
            <person name="Barry K.W."/>
            <person name="Choi C."/>
            <person name="Clum A."/>
            <person name="Coughlan A.Y."/>
            <person name="Deshpande S."/>
            <person name="Douglass A.P."/>
            <person name="Hanson S.J."/>
            <person name="Klenk H.-P."/>
            <person name="LaButti K.M."/>
            <person name="Lapidus A."/>
            <person name="Lindquist E.A."/>
            <person name="Lipzen A.M."/>
            <person name="Meier-Kolthoff J.P."/>
            <person name="Ohm R.A."/>
            <person name="Otillar R.P."/>
            <person name="Pangilinan J.L."/>
            <person name="Peng Y."/>
            <person name="Rokas A."/>
            <person name="Rosa C.A."/>
            <person name="Scheuner C."/>
            <person name="Sibirny A.A."/>
            <person name="Slot J.C."/>
            <person name="Stielow J.B."/>
            <person name="Sun H."/>
            <person name="Kurtzman C.P."/>
            <person name="Blackwell M."/>
            <person name="Grigoriev I.V."/>
            <person name="Jeffries T.W."/>
        </authorList>
    </citation>
    <scope>NUCLEOTIDE SEQUENCE [LARGE SCALE GENOMIC DNA]</scope>
    <source>
        <strain evidence="3">ATCC 58044 / CBS 1984 / NCYC 433 / NRRL Y-366-8</strain>
    </source>
</reference>
<evidence type="ECO:0000313" key="2">
    <source>
        <dbReference type="EMBL" id="ODQ62381.1"/>
    </source>
</evidence>
<accession>A0A1E3PAG1</accession>
<feature type="compositionally biased region" description="Acidic residues" evidence="1">
    <location>
        <begin position="35"/>
        <end position="53"/>
    </location>
</feature>
<keyword evidence="3" id="KW-1185">Reference proteome</keyword>
<organism evidence="2 3">
    <name type="scientific">Wickerhamomyces anomalus (strain ATCC 58044 / CBS 1984 / NCYC 433 / NRRL Y-366-8)</name>
    <name type="common">Yeast</name>
    <name type="synonym">Hansenula anomala</name>
    <dbReference type="NCBI Taxonomy" id="683960"/>
    <lineage>
        <taxon>Eukaryota</taxon>
        <taxon>Fungi</taxon>
        <taxon>Dikarya</taxon>
        <taxon>Ascomycota</taxon>
        <taxon>Saccharomycotina</taxon>
        <taxon>Saccharomycetes</taxon>
        <taxon>Phaffomycetales</taxon>
        <taxon>Wickerhamomycetaceae</taxon>
        <taxon>Wickerhamomyces</taxon>
    </lineage>
</organism>
<dbReference type="GO" id="GO:0000794">
    <property type="term" value="C:condensed nuclear chromosome"/>
    <property type="evidence" value="ECO:0007669"/>
    <property type="project" value="InterPro"/>
</dbReference>
<dbReference type="AlphaFoldDB" id="A0A1E3PAG1"/>
<dbReference type="Proteomes" id="UP000094112">
    <property type="component" value="Unassembled WGS sequence"/>
</dbReference>
<feature type="compositionally biased region" description="Polar residues" evidence="1">
    <location>
        <begin position="350"/>
        <end position="363"/>
    </location>
</feature>
<dbReference type="InterPro" id="IPR015159">
    <property type="entry name" value="Rec107"/>
</dbReference>
<dbReference type="OrthoDB" id="3997928at2759"/>
<evidence type="ECO:0000313" key="3">
    <source>
        <dbReference type="Proteomes" id="UP000094112"/>
    </source>
</evidence>